<dbReference type="InterPro" id="IPR010905">
    <property type="entry name" value="Glyco_hydro_88"/>
</dbReference>
<dbReference type="InterPro" id="IPR012341">
    <property type="entry name" value="6hp_glycosidase-like_sf"/>
</dbReference>
<keyword evidence="2" id="KW-0732">Signal</keyword>
<dbReference type="PROSITE" id="PS51257">
    <property type="entry name" value="PROKAR_LIPOPROTEIN"/>
    <property type="match status" value="1"/>
</dbReference>
<dbReference type="InterPro" id="IPR052043">
    <property type="entry name" value="PolySaccharide_Degr_Enz"/>
</dbReference>
<dbReference type="Proteomes" id="UP000078486">
    <property type="component" value="Unassembled WGS sequence"/>
</dbReference>
<protein>
    <recommendedName>
        <fullName evidence="5">Glycosyl hydrolase family 88</fullName>
    </recommendedName>
</protein>
<accession>A0A178IKM0</accession>
<feature type="signal peptide" evidence="2">
    <location>
        <begin position="1"/>
        <end position="23"/>
    </location>
</feature>
<gene>
    <name evidence="3" type="ORF">AW736_08110</name>
</gene>
<dbReference type="PANTHER" id="PTHR33886">
    <property type="entry name" value="UNSATURATED RHAMNOGALACTURONAN HYDROLASE (EUROFUNG)"/>
    <property type="match status" value="1"/>
</dbReference>
<reference evidence="3 4" key="1">
    <citation type="submission" date="2016-01" db="EMBL/GenBank/DDBJ databases">
        <title>High potential of lignocellulose degradation of a new Verrucomicrobia species.</title>
        <authorList>
            <person name="Wang Y."/>
            <person name="Shi Y."/>
            <person name="Qiu Z."/>
            <person name="Liu S."/>
            <person name="Yang H."/>
        </authorList>
    </citation>
    <scope>NUCLEOTIDE SEQUENCE [LARGE SCALE GENOMIC DNA]</scope>
    <source>
        <strain evidence="3 4">TSB47</strain>
    </source>
</reference>
<dbReference type="InterPro" id="IPR008928">
    <property type="entry name" value="6-hairpin_glycosidase_sf"/>
</dbReference>
<dbReference type="SUPFAM" id="SSF48208">
    <property type="entry name" value="Six-hairpin glycosidases"/>
    <property type="match status" value="1"/>
</dbReference>
<feature type="chain" id="PRO_5008089090" description="Glycosyl hydrolase family 88" evidence="2">
    <location>
        <begin position="24"/>
        <end position="378"/>
    </location>
</feature>
<dbReference type="STRING" id="1184151.AW736_08110"/>
<dbReference type="Gene3D" id="1.50.10.10">
    <property type="match status" value="1"/>
</dbReference>
<dbReference type="AlphaFoldDB" id="A0A178IKM0"/>
<dbReference type="OrthoDB" id="258246at2"/>
<dbReference type="GO" id="GO:0005975">
    <property type="term" value="P:carbohydrate metabolic process"/>
    <property type="evidence" value="ECO:0007669"/>
    <property type="project" value="InterPro"/>
</dbReference>
<evidence type="ECO:0000256" key="1">
    <source>
        <dbReference type="ARBA" id="ARBA00022801"/>
    </source>
</evidence>
<organism evidence="3 4">
    <name type="scientific">Termitidicoccus mucosus</name>
    <dbReference type="NCBI Taxonomy" id="1184151"/>
    <lineage>
        <taxon>Bacteria</taxon>
        <taxon>Pseudomonadati</taxon>
        <taxon>Verrucomicrobiota</taxon>
        <taxon>Opitutia</taxon>
        <taxon>Opitutales</taxon>
        <taxon>Opitutaceae</taxon>
        <taxon>Termitidicoccus</taxon>
    </lineage>
</organism>
<keyword evidence="1" id="KW-0378">Hydrolase</keyword>
<dbReference type="Pfam" id="PF07470">
    <property type="entry name" value="Glyco_hydro_88"/>
    <property type="match status" value="1"/>
</dbReference>
<dbReference type="EMBL" id="LRRQ01000058">
    <property type="protein sequence ID" value="OAM90430.1"/>
    <property type="molecule type" value="Genomic_DNA"/>
</dbReference>
<evidence type="ECO:0000313" key="3">
    <source>
        <dbReference type="EMBL" id="OAM90430.1"/>
    </source>
</evidence>
<name>A0A178IKM0_9BACT</name>
<evidence type="ECO:0000256" key="2">
    <source>
        <dbReference type="SAM" id="SignalP"/>
    </source>
</evidence>
<evidence type="ECO:0008006" key="5">
    <source>
        <dbReference type="Google" id="ProtNLM"/>
    </source>
</evidence>
<dbReference type="GO" id="GO:0016787">
    <property type="term" value="F:hydrolase activity"/>
    <property type="evidence" value="ECO:0007669"/>
    <property type="project" value="UniProtKB-KW"/>
</dbReference>
<comment type="caution">
    <text evidence="3">The sequence shown here is derived from an EMBL/GenBank/DDBJ whole genome shotgun (WGS) entry which is preliminary data.</text>
</comment>
<dbReference type="RefSeq" id="WP_068769661.1">
    <property type="nucleotide sequence ID" value="NZ_CP109796.1"/>
</dbReference>
<sequence>MEKTPSFIALILASASCCIGASAASTQKSMQPEIVVAMGKAADWQLAAEIKPKQSPTDWINGAFYTGLMATAETSPSPRFREALIKIGETNQWKIGRRTYHADDHCVAQAYLELYLSDKNPKQHADWIKTTRERFDYILKNPKTADTLAFDKKRRGNGDRWSWCDSLFMAPPAWIRLWKATGDQRYLDFMLSEWQATSDFLYDKDDHLFFRDSTFFPPRLESNGKKIFWSRGNGWVLAGLARVMQYLPKDHPARPRFEKQFREMSAKIITCQQPDGFWRASLLDPEKYPNKESSGTGFFVYGLAWGINNGLLDAATYKPAVLKGWAALMSCQQADGKITGVQQVGSSPTAHADNNSEPYGVGAFLLAGSEVYKLVGNK</sequence>
<proteinExistence type="predicted"/>
<keyword evidence="4" id="KW-1185">Reference proteome</keyword>
<evidence type="ECO:0000313" key="4">
    <source>
        <dbReference type="Proteomes" id="UP000078486"/>
    </source>
</evidence>
<dbReference type="PANTHER" id="PTHR33886:SF8">
    <property type="entry name" value="UNSATURATED RHAMNOGALACTURONAN HYDROLASE (EUROFUNG)"/>
    <property type="match status" value="1"/>
</dbReference>